<dbReference type="GO" id="GO:0008235">
    <property type="term" value="F:metalloexopeptidase activity"/>
    <property type="evidence" value="ECO:0007669"/>
    <property type="project" value="InterPro"/>
</dbReference>
<sequence>MKTLISSFLLIVLISCGSTKSKPINSEETTPVKTSVSATKEVAVGDEDAVADEKLNGFSNEKRMGDLMNFLASDELQGRDTGSEGIAKAASFIEKIFKNNNIQPYFVSYKDTLTNFPETAYNIVGMVEGNDPKLKNEYIIIGAHYDHIGRVAGNPADDIANGANDNATGTSTVLELARYFGNAKTNKRTLLFALFSAEEKGLLGSKHLAEKLKAQNFNLYTMLNFEMTGVPLVDKDYKMYLTGYEKSNLAEVVNEYANENFAGFLPKAKEFSLFMRSDNYPFHNTFNVPSQTFSTFDFTNFDHYHGVDDEAELMNFSHMAELVNDLIAIIEGIADAPTQEIKYN</sequence>
<proteinExistence type="predicted"/>
<dbReference type="EMBL" id="FWXO01000003">
    <property type="protein sequence ID" value="SMC65760.1"/>
    <property type="molecule type" value="Genomic_DNA"/>
</dbReference>
<evidence type="ECO:0000259" key="1">
    <source>
        <dbReference type="Pfam" id="PF04389"/>
    </source>
</evidence>
<evidence type="ECO:0000313" key="2">
    <source>
        <dbReference type="EMBL" id="SMC65760.1"/>
    </source>
</evidence>
<gene>
    <name evidence="2" type="ORF">SAMN05660703_2313</name>
</gene>
<dbReference type="GO" id="GO:0006508">
    <property type="term" value="P:proteolysis"/>
    <property type="evidence" value="ECO:0007669"/>
    <property type="project" value="InterPro"/>
</dbReference>
<feature type="domain" description="Peptidase M28" evidence="1">
    <location>
        <begin position="122"/>
        <end position="317"/>
    </location>
</feature>
<organism evidence="2 3">
    <name type="scientific">Cellulophaga tyrosinoxydans</name>
    <dbReference type="NCBI Taxonomy" id="504486"/>
    <lineage>
        <taxon>Bacteria</taxon>
        <taxon>Pseudomonadati</taxon>
        <taxon>Bacteroidota</taxon>
        <taxon>Flavobacteriia</taxon>
        <taxon>Flavobacteriales</taxon>
        <taxon>Flavobacteriaceae</taxon>
        <taxon>Cellulophaga</taxon>
    </lineage>
</organism>
<dbReference type="PANTHER" id="PTHR12147">
    <property type="entry name" value="METALLOPEPTIDASE M28 FAMILY MEMBER"/>
    <property type="match status" value="1"/>
</dbReference>
<dbReference type="PANTHER" id="PTHR12147:SF26">
    <property type="entry name" value="PEPTIDASE M28 DOMAIN-CONTAINING PROTEIN"/>
    <property type="match status" value="1"/>
</dbReference>
<dbReference type="InterPro" id="IPR045175">
    <property type="entry name" value="M28_fam"/>
</dbReference>
<protein>
    <submittedName>
        <fullName evidence="2">Peptidase family M28</fullName>
    </submittedName>
</protein>
<dbReference type="PROSITE" id="PS51257">
    <property type="entry name" value="PROKAR_LIPOPROTEIN"/>
    <property type="match status" value="1"/>
</dbReference>
<reference evidence="2 3" key="1">
    <citation type="submission" date="2017-04" db="EMBL/GenBank/DDBJ databases">
        <authorList>
            <person name="Afonso C.L."/>
            <person name="Miller P.J."/>
            <person name="Scott M.A."/>
            <person name="Spackman E."/>
            <person name="Goraichik I."/>
            <person name="Dimitrov K.M."/>
            <person name="Suarez D.L."/>
            <person name="Swayne D.E."/>
        </authorList>
    </citation>
    <scope>NUCLEOTIDE SEQUENCE [LARGE SCALE GENOMIC DNA]</scope>
    <source>
        <strain evidence="2 3">DSM 21164</strain>
    </source>
</reference>
<keyword evidence="3" id="KW-1185">Reference proteome</keyword>
<dbReference type="OrthoDB" id="9764939at2"/>
<dbReference type="Pfam" id="PF04389">
    <property type="entry name" value="Peptidase_M28"/>
    <property type="match status" value="1"/>
</dbReference>
<dbReference type="CDD" id="cd03877">
    <property type="entry name" value="M28_like"/>
    <property type="match status" value="1"/>
</dbReference>
<dbReference type="SUPFAM" id="SSF53187">
    <property type="entry name" value="Zn-dependent exopeptidases"/>
    <property type="match status" value="1"/>
</dbReference>
<evidence type="ECO:0000313" key="3">
    <source>
        <dbReference type="Proteomes" id="UP000192360"/>
    </source>
</evidence>
<dbReference type="RefSeq" id="WP_084061637.1">
    <property type="nucleotide sequence ID" value="NZ_FWXO01000003.1"/>
</dbReference>
<dbReference type="Gene3D" id="3.40.630.10">
    <property type="entry name" value="Zn peptidases"/>
    <property type="match status" value="1"/>
</dbReference>
<dbReference type="InterPro" id="IPR007484">
    <property type="entry name" value="Peptidase_M28"/>
</dbReference>
<accession>A0A1W2AZ03</accession>
<dbReference type="STRING" id="504486.SAMN05660703_2313"/>
<dbReference type="AlphaFoldDB" id="A0A1W2AZ03"/>
<dbReference type="Proteomes" id="UP000192360">
    <property type="component" value="Unassembled WGS sequence"/>
</dbReference>
<name>A0A1W2AZ03_9FLAO</name>